<dbReference type="Pfam" id="PF00392">
    <property type="entry name" value="GntR"/>
    <property type="match status" value="1"/>
</dbReference>
<dbReference type="PANTHER" id="PTHR43537">
    <property type="entry name" value="TRANSCRIPTIONAL REGULATOR, GNTR FAMILY"/>
    <property type="match status" value="1"/>
</dbReference>
<accession>A0ABQ6V9Y3</accession>
<keyword evidence="3" id="KW-0804">Transcription</keyword>
<sequence>MTKVERVSRTQAVVDGLLDEIIAGRLEAGQPLPPEGELAQQFGVSRLTMREGVRLLQAQGVIVAVPGTRHRIAPTDEWTGLDAVVRHAQSAGARERSSLEMLEMRMMFETGAAEFAAGRRTEEHLAEMEALLADMHAAHERTDVEGFVAADLAFHDVIIRAAENRILVASMRPLTTMLQATRSETSAFSDIREHALAEHAAVLEAMRTGSGAAARQAMRSHMRQTRDDLLHYVHGR</sequence>
<dbReference type="RefSeq" id="WP_124896273.1">
    <property type="nucleotide sequence ID" value="NZ_JAMYEL010000007.1"/>
</dbReference>
<dbReference type="InterPro" id="IPR036388">
    <property type="entry name" value="WH-like_DNA-bd_sf"/>
</dbReference>
<feature type="domain" description="HTH gntR-type" evidence="4">
    <location>
        <begin position="7"/>
        <end position="75"/>
    </location>
</feature>
<organism evidence="5 6">
    <name type="scientific">Microbacterium algeriense</name>
    <dbReference type="NCBI Taxonomy" id="2615184"/>
    <lineage>
        <taxon>Bacteria</taxon>
        <taxon>Bacillati</taxon>
        <taxon>Actinomycetota</taxon>
        <taxon>Actinomycetes</taxon>
        <taxon>Micrococcales</taxon>
        <taxon>Microbacteriaceae</taxon>
        <taxon>Microbacterium</taxon>
    </lineage>
</organism>
<reference evidence="6" key="1">
    <citation type="submission" date="2019-09" db="EMBL/GenBank/DDBJ databases">
        <title>Whole genome sequencing of Microbacterium maritypicum.</title>
        <authorList>
            <person name="Lenchi N."/>
        </authorList>
    </citation>
    <scope>NUCLEOTIDE SEQUENCE [LARGE SCALE GENOMIC DNA]</scope>
    <source>
        <strain evidence="6">G1</strain>
    </source>
</reference>
<keyword evidence="1" id="KW-0805">Transcription regulation</keyword>
<evidence type="ECO:0000313" key="5">
    <source>
        <dbReference type="EMBL" id="KAB1867159.1"/>
    </source>
</evidence>
<evidence type="ECO:0000256" key="2">
    <source>
        <dbReference type="ARBA" id="ARBA00023125"/>
    </source>
</evidence>
<dbReference type="Pfam" id="PF07729">
    <property type="entry name" value="FCD"/>
    <property type="match status" value="1"/>
</dbReference>
<dbReference type="EMBL" id="WAAO01000001">
    <property type="protein sequence ID" value="KAB1867159.1"/>
    <property type="molecule type" value="Genomic_DNA"/>
</dbReference>
<name>A0ABQ6V9Y3_9MICO</name>
<keyword evidence="6" id="KW-1185">Reference proteome</keyword>
<dbReference type="InterPro" id="IPR036390">
    <property type="entry name" value="WH_DNA-bd_sf"/>
</dbReference>
<keyword evidence="2" id="KW-0238">DNA-binding</keyword>
<dbReference type="Proteomes" id="UP000478836">
    <property type="component" value="Unassembled WGS sequence"/>
</dbReference>
<dbReference type="SMART" id="SM00895">
    <property type="entry name" value="FCD"/>
    <property type="match status" value="1"/>
</dbReference>
<dbReference type="Gene3D" id="1.10.10.10">
    <property type="entry name" value="Winged helix-like DNA-binding domain superfamily/Winged helix DNA-binding domain"/>
    <property type="match status" value="1"/>
</dbReference>
<comment type="caution">
    <text evidence="5">The sequence shown here is derived from an EMBL/GenBank/DDBJ whole genome shotgun (WGS) entry which is preliminary data.</text>
</comment>
<evidence type="ECO:0000259" key="4">
    <source>
        <dbReference type="PROSITE" id="PS50949"/>
    </source>
</evidence>
<proteinExistence type="predicted"/>
<dbReference type="PROSITE" id="PS50949">
    <property type="entry name" value="HTH_GNTR"/>
    <property type="match status" value="1"/>
</dbReference>
<protein>
    <submittedName>
        <fullName evidence="5">FadR family transcriptional regulator</fullName>
    </submittedName>
</protein>
<dbReference type="CDD" id="cd07377">
    <property type="entry name" value="WHTH_GntR"/>
    <property type="match status" value="1"/>
</dbReference>
<evidence type="ECO:0000256" key="3">
    <source>
        <dbReference type="ARBA" id="ARBA00023163"/>
    </source>
</evidence>
<dbReference type="SUPFAM" id="SSF46785">
    <property type="entry name" value="Winged helix' DNA-binding domain"/>
    <property type="match status" value="1"/>
</dbReference>
<dbReference type="SUPFAM" id="SSF48008">
    <property type="entry name" value="GntR ligand-binding domain-like"/>
    <property type="match status" value="1"/>
</dbReference>
<dbReference type="GeneID" id="77475796"/>
<dbReference type="SMART" id="SM00345">
    <property type="entry name" value="HTH_GNTR"/>
    <property type="match status" value="1"/>
</dbReference>
<dbReference type="PRINTS" id="PR00035">
    <property type="entry name" value="HTHGNTR"/>
</dbReference>
<dbReference type="PANTHER" id="PTHR43537:SF44">
    <property type="entry name" value="GNTR FAMILY REGULATORY PROTEIN"/>
    <property type="match status" value="1"/>
</dbReference>
<dbReference type="InterPro" id="IPR000524">
    <property type="entry name" value="Tscrpt_reg_HTH_GntR"/>
</dbReference>
<evidence type="ECO:0000256" key="1">
    <source>
        <dbReference type="ARBA" id="ARBA00023015"/>
    </source>
</evidence>
<evidence type="ECO:0000313" key="6">
    <source>
        <dbReference type="Proteomes" id="UP000478836"/>
    </source>
</evidence>
<dbReference type="Gene3D" id="1.20.120.530">
    <property type="entry name" value="GntR ligand-binding domain-like"/>
    <property type="match status" value="1"/>
</dbReference>
<dbReference type="InterPro" id="IPR008920">
    <property type="entry name" value="TF_FadR/GntR_C"/>
</dbReference>
<gene>
    <name evidence="5" type="ORF">F6A08_05010</name>
</gene>
<dbReference type="InterPro" id="IPR011711">
    <property type="entry name" value="GntR_C"/>
</dbReference>